<dbReference type="Pfam" id="PF09347">
    <property type="entry name" value="DUF1989"/>
    <property type="match status" value="1"/>
</dbReference>
<accession>A0A368YFI6</accession>
<dbReference type="InterPro" id="IPR017792">
    <property type="entry name" value="UAAP1"/>
</dbReference>
<dbReference type="PANTHER" id="PTHR31527">
    <property type="entry name" value="RE64534P"/>
    <property type="match status" value="1"/>
</dbReference>
<reference evidence="2 3" key="1">
    <citation type="submission" date="2018-07" db="EMBL/GenBank/DDBJ databases">
        <title>Genomic Encyclopedia of Type Strains, Phase III (KMG-III): the genomes of soil and plant-associated and newly described type strains.</title>
        <authorList>
            <person name="Whitman W."/>
        </authorList>
    </citation>
    <scope>NUCLEOTIDE SEQUENCE [LARGE SCALE GENOMIC DNA]</scope>
    <source>
        <strain evidence="2 3">31-25a</strain>
    </source>
</reference>
<comment type="caution">
    <text evidence="2">The sequence shown here is derived from an EMBL/GenBank/DDBJ whole genome shotgun (WGS) entry which is preliminary data.</text>
</comment>
<evidence type="ECO:0000313" key="3">
    <source>
        <dbReference type="Proteomes" id="UP000253324"/>
    </source>
</evidence>
<gene>
    <name evidence="2" type="ORF">C7476_12058</name>
</gene>
<evidence type="ECO:0000259" key="1">
    <source>
        <dbReference type="Pfam" id="PF09347"/>
    </source>
</evidence>
<dbReference type="NCBIfam" id="TIGR03425">
    <property type="entry name" value="urea_degr_2"/>
    <property type="match status" value="1"/>
</dbReference>
<sequence>MHIRRSAEEIAANRQRYEEHQRKGLEFAPKALPAPSPLPGPLIDEAAVIHAETIPGGWYWSTALKRGESIRIDQGGAFSTVALVAWNAADTSERLNLVDTVKVQWTTALGKGRVIFSDMGRVMFSIVEDSSGAHDCLMGGSTPASNAAKYPNVKTRNTRDNLVLVAGKLGLDRRDIPAVLNLFAPVRIDDAGEFRWRGTLSNSGDYAELRAEMDMMVGFSNCPHPLDPDPVYAPRAVTVTRFQSASPTADDLSRTATAEAVRGFENNALMLA</sequence>
<dbReference type="EMBL" id="QPJM01000020">
    <property type="protein sequence ID" value="RCW79000.1"/>
    <property type="molecule type" value="Genomic_DNA"/>
</dbReference>
<proteinExistence type="predicted"/>
<dbReference type="Proteomes" id="UP000253324">
    <property type="component" value="Unassembled WGS sequence"/>
</dbReference>
<protein>
    <recommendedName>
        <fullName evidence="1">DUF1989 domain-containing protein</fullName>
    </recommendedName>
</protein>
<keyword evidence="3" id="KW-1185">Reference proteome</keyword>
<dbReference type="InterPro" id="IPR018959">
    <property type="entry name" value="DUF1989"/>
</dbReference>
<feature type="domain" description="DUF1989" evidence="1">
    <location>
        <begin position="52"/>
        <end position="215"/>
    </location>
</feature>
<name>A0A368YFI6_9HYPH</name>
<organism evidence="2 3">
    <name type="scientific">Phyllobacterium bourgognense</name>
    <dbReference type="NCBI Taxonomy" id="314236"/>
    <lineage>
        <taxon>Bacteria</taxon>
        <taxon>Pseudomonadati</taxon>
        <taxon>Pseudomonadota</taxon>
        <taxon>Alphaproteobacteria</taxon>
        <taxon>Hyphomicrobiales</taxon>
        <taxon>Phyllobacteriaceae</taxon>
        <taxon>Phyllobacterium</taxon>
    </lineage>
</organism>
<dbReference type="PANTHER" id="PTHR31527:SF0">
    <property type="entry name" value="RE64534P"/>
    <property type="match status" value="1"/>
</dbReference>
<dbReference type="AlphaFoldDB" id="A0A368YFI6"/>
<evidence type="ECO:0000313" key="2">
    <source>
        <dbReference type="EMBL" id="RCW79000.1"/>
    </source>
</evidence>